<evidence type="ECO:0000256" key="1">
    <source>
        <dbReference type="ARBA" id="ARBA00005254"/>
    </source>
</evidence>
<comment type="similarity">
    <text evidence="1 3">Belongs to the enoyl-CoA hydratase/isomerase family.</text>
</comment>
<dbReference type="Gene3D" id="1.10.12.10">
    <property type="entry name" value="Lyase 2-enoyl-coa Hydratase, Chain A, domain 2"/>
    <property type="match status" value="1"/>
</dbReference>
<dbReference type="RefSeq" id="WP_145732292.1">
    <property type="nucleotide sequence ID" value="NZ_VITR01000006.1"/>
</dbReference>
<evidence type="ECO:0000313" key="4">
    <source>
        <dbReference type="EMBL" id="TWB42570.1"/>
    </source>
</evidence>
<keyword evidence="5" id="KW-1185">Reference proteome</keyword>
<dbReference type="CDD" id="cd06558">
    <property type="entry name" value="crotonase-like"/>
    <property type="match status" value="1"/>
</dbReference>
<dbReference type="SUPFAM" id="SSF52096">
    <property type="entry name" value="ClpP/crotonase"/>
    <property type="match status" value="1"/>
</dbReference>
<dbReference type="Proteomes" id="UP000315751">
    <property type="component" value="Unassembled WGS sequence"/>
</dbReference>
<evidence type="ECO:0000256" key="3">
    <source>
        <dbReference type="RuleBase" id="RU003707"/>
    </source>
</evidence>
<dbReference type="Gene3D" id="3.90.226.10">
    <property type="entry name" value="2-enoyl-CoA Hydratase, Chain A, domain 1"/>
    <property type="match status" value="1"/>
</dbReference>
<dbReference type="OrthoDB" id="9795613at2"/>
<protein>
    <submittedName>
        <fullName evidence="4">Enoyl-CoA hydratase/carnithine racemase</fullName>
    </submittedName>
</protein>
<gene>
    <name evidence="4" type="ORF">FBZ90_106170</name>
</gene>
<dbReference type="Pfam" id="PF00378">
    <property type="entry name" value="ECH_1"/>
    <property type="match status" value="1"/>
</dbReference>
<dbReference type="InterPro" id="IPR014748">
    <property type="entry name" value="Enoyl-CoA_hydra_C"/>
</dbReference>
<evidence type="ECO:0000256" key="2">
    <source>
        <dbReference type="ARBA" id="ARBA00023239"/>
    </source>
</evidence>
<evidence type="ECO:0000313" key="5">
    <source>
        <dbReference type="Proteomes" id="UP000315751"/>
    </source>
</evidence>
<name>A0A560HAP9_9PROT</name>
<dbReference type="EMBL" id="VITR01000006">
    <property type="protein sequence ID" value="TWB42570.1"/>
    <property type="molecule type" value="Genomic_DNA"/>
</dbReference>
<dbReference type="PROSITE" id="PS00166">
    <property type="entry name" value="ENOYL_COA_HYDRATASE"/>
    <property type="match status" value="1"/>
</dbReference>
<dbReference type="InterPro" id="IPR029045">
    <property type="entry name" value="ClpP/crotonase-like_dom_sf"/>
</dbReference>
<comment type="caution">
    <text evidence="4">The sequence shown here is derived from an EMBL/GenBank/DDBJ whole genome shotgun (WGS) entry which is preliminary data.</text>
</comment>
<proteinExistence type="inferred from homology"/>
<sequence>MHERVAGFDLAVNGGVATLTVNRPGKHNALTLDMWLALPELMATVGADPEVRVVVVTGAGSEAFSAGADIAEFAQVFSTPEGTARFNAAVRSGNLAVERCPKPTIAMIHGLCVGGGCGLALHCDLRFAGSGSRFGITPAKLGLVYPLEDTRRLVNHIGPARAKDLLFSGRLIGAAEALAIGLVDRVVGDTELGAAVKDYAATLCGLSQFSIQAAKCIVQSIQDAAQDGPQDGAAGGPGGDAETFLAHAARNADFVEGRDAFLVKRRPNFTWRGWDEEP</sequence>
<dbReference type="GO" id="GO:0016829">
    <property type="term" value="F:lyase activity"/>
    <property type="evidence" value="ECO:0007669"/>
    <property type="project" value="UniProtKB-KW"/>
</dbReference>
<dbReference type="InterPro" id="IPR018376">
    <property type="entry name" value="Enoyl-CoA_hyd/isom_CS"/>
</dbReference>
<dbReference type="PANTHER" id="PTHR11941:SF54">
    <property type="entry name" value="ENOYL-COA HYDRATASE, MITOCHONDRIAL"/>
    <property type="match status" value="1"/>
</dbReference>
<reference evidence="4 5" key="1">
    <citation type="submission" date="2019-06" db="EMBL/GenBank/DDBJ databases">
        <title>Genomic Encyclopedia of Type Strains, Phase IV (KMG-V): Genome sequencing to study the core and pangenomes of soil and plant-associated prokaryotes.</title>
        <authorList>
            <person name="Whitman W."/>
        </authorList>
    </citation>
    <scope>NUCLEOTIDE SEQUENCE [LARGE SCALE GENOMIC DNA]</scope>
    <source>
        <strain evidence="4 5">BR 11622</strain>
    </source>
</reference>
<dbReference type="GO" id="GO:0006635">
    <property type="term" value="P:fatty acid beta-oxidation"/>
    <property type="evidence" value="ECO:0007669"/>
    <property type="project" value="TreeGrafter"/>
</dbReference>
<dbReference type="InterPro" id="IPR001753">
    <property type="entry name" value="Enoyl-CoA_hydra/iso"/>
</dbReference>
<dbReference type="PANTHER" id="PTHR11941">
    <property type="entry name" value="ENOYL-COA HYDRATASE-RELATED"/>
    <property type="match status" value="1"/>
</dbReference>
<keyword evidence="2" id="KW-0456">Lyase</keyword>
<accession>A0A560HAP9</accession>
<dbReference type="AlphaFoldDB" id="A0A560HAP9"/>
<organism evidence="4 5">
    <name type="scientific">Nitrospirillum amazonense</name>
    <dbReference type="NCBI Taxonomy" id="28077"/>
    <lineage>
        <taxon>Bacteria</taxon>
        <taxon>Pseudomonadati</taxon>
        <taxon>Pseudomonadota</taxon>
        <taxon>Alphaproteobacteria</taxon>
        <taxon>Rhodospirillales</taxon>
        <taxon>Azospirillaceae</taxon>
        <taxon>Nitrospirillum</taxon>
    </lineage>
</organism>